<dbReference type="GO" id="GO:0005829">
    <property type="term" value="C:cytosol"/>
    <property type="evidence" value="ECO:0007669"/>
    <property type="project" value="GOC"/>
</dbReference>
<feature type="compositionally biased region" description="Gly residues" evidence="9">
    <location>
        <begin position="353"/>
        <end position="369"/>
    </location>
</feature>
<evidence type="ECO:0000256" key="6">
    <source>
        <dbReference type="ARBA" id="ARBA00022989"/>
    </source>
</evidence>
<dbReference type="GO" id="GO:0006895">
    <property type="term" value="P:Golgi to endosome transport"/>
    <property type="evidence" value="ECO:0007669"/>
    <property type="project" value="TreeGrafter"/>
</dbReference>
<keyword evidence="12" id="KW-1185">Reference proteome</keyword>
<keyword evidence="8 10" id="KW-0472">Membrane</keyword>
<dbReference type="Pfam" id="PF09801">
    <property type="entry name" value="SYS1"/>
    <property type="match status" value="1"/>
</dbReference>
<dbReference type="PANTHER" id="PTHR12952:SF0">
    <property type="entry name" value="PROTEIN SYS1 HOMOLOG"/>
    <property type="match status" value="1"/>
</dbReference>
<evidence type="ECO:0000256" key="10">
    <source>
        <dbReference type="SAM" id="Phobius"/>
    </source>
</evidence>
<dbReference type="RefSeq" id="XP_025347277.1">
    <property type="nucleotide sequence ID" value="XM_025495019.1"/>
</dbReference>
<evidence type="ECO:0000256" key="3">
    <source>
        <dbReference type="ARBA" id="ARBA00022448"/>
    </source>
</evidence>
<evidence type="ECO:0000256" key="2">
    <source>
        <dbReference type="ARBA" id="ARBA00008160"/>
    </source>
</evidence>
<proteinExistence type="inferred from homology"/>
<dbReference type="InterPro" id="IPR019185">
    <property type="entry name" value="Integral_membrane_SYS1-rel"/>
</dbReference>
<evidence type="ECO:0000256" key="9">
    <source>
        <dbReference type="SAM" id="MobiDB-lite"/>
    </source>
</evidence>
<protein>
    <submittedName>
        <fullName evidence="11">Uncharacterized protein</fullName>
    </submittedName>
</protein>
<feature type="compositionally biased region" description="Gly residues" evidence="9">
    <location>
        <begin position="293"/>
        <end position="304"/>
    </location>
</feature>
<comment type="subcellular location">
    <subcellularLocation>
        <location evidence="1">Golgi apparatus membrane</location>
        <topology evidence="1">Multi-pass membrane protein</topology>
    </subcellularLocation>
</comment>
<keyword evidence="5" id="KW-0653">Protein transport</keyword>
<dbReference type="Proteomes" id="UP000245942">
    <property type="component" value="Unassembled WGS sequence"/>
</dbReference>
<dbReference type="STRING" id="1684307.A0A316U4D8"/>
<evidence type="ECO:0000256" key="1">
    <source>
        <dbReference type="ARBA" id="ARBA00004653"/>
    </source>
</evidence>
<evidence type="ECO:0000256" key="5">
    <source>
        <dbReference type="ARBA" id="ARBA00022927"/>
    </source>
</evidence>
<dbReference type="GO" id="GO:0005802">
    <property type="term" value="C:trans-Golgi network"/>
    <property type="evidence" value="ECO:0007669"/>
    <property type="project" value="TreeGrafter"/>
</dbReference>
<feature type="transmembrane region" description="Helical" evidence="10">
    <location>
        <begin position="253"/>
        <end position="270"/>
    </location>
</feature>
<feature type="transmembrane region" description="Helical" evidence="10">
    <location>
        <begin position="200"/>
        <end position="220"/>
    </location>
</feature>
<evidence type="ECO:0000313" key="12">
    <source>
        <dbReference type="Proteomes" id="UP000245942"/>
    </source>
</evidence>
<keyword evidence="4 10" id="KW-0812">Transmembrane</keyword>
<dbReference type="EMBL" id="KZ819329">
    <property type="protein sequence ID" value="PWN20117.1"/>
    <property type="molecule type" value="Genomic_DNA"/>
</dbReference>
<evidence type="ECO:0000313" key="11">
    <source>
        <dbReference type="EMBL" id="PWN20117.1"/>
    </source>
</evidence>
<dbReference type="GeneID" id="37016753"/>
<keyword evidence="7" id="KW-0333">Golgi apparatus</keyword>
<gene>
    <name evidence="11" type="ORF">BCV69DRAFT_313311</name>
</gene>
<organism evidence="11 12">
    <name type="scientific">Pseudomicrostroma glucosiphilum</name>
    <dbReference type="NCBI Taxonomy" id="1684307"/>
    <lineage>
        <taxon>Eukaryota</taxon>
        <taxon>Fungi</taxon>
        <taxon>Dikarya</taxon>
        <taxon>Basidiomycota</taxon>
        <taxon>Ustilaginomycotina</taxon>
        <taxon>Exobasidiomycetes</taxon>
        <taxon>Microstromatales</taxon>
        <taxon>Microstromatales incertae sedis</taxon>
        <taxon>Pseudomicrostroma</taxon>
    </lineage>
</organism>
<accession>A0A316U4D8</accession>
<feature type="region of interest" description="Disordered" evidence="9">
    <location>
        <begin position="293"/>
        <end position="400"/>
    </location>
</feature>
<comment type="similarity">
    <text evidence="2">Belongs to the SYS1 family.</text>
</comment>
<evidence type="ECO:0000256" key="7">
    <source>
        <dbReference type="ARBA" id="ARBA00023034"/>
    </source>
</evidence>
<reference evidence="11 12" key="1">
    <citation type="journal article" date="2018" name="Mol. Biol. Evol.">
        <title>Broad Genomic Sampling Reveals a Smut Pathogenic Ancestry of the Fungal Clade Ustilaginomycotina.</title>
        <authorList>
            <person name="Kijpornyongpan T."/>
            <person name="Mondo S.J."/>
            <person name="Barry K."/>
            <person name="Sandor L."/>
            <person name="Lee J."/>
            <person name="Lipzen A."/>
            <person name="Pangilinan J."/>
            <person name="LaButti K."/>
            <person name="Hainaut M."/>
            <person name="Henrissat B."/>
            <person name="Grigoriev I.V."/>
            <person name="Spatafora J.W."/>
            <person name="Aime M.C."/>
        </authorList>
    </citation>
    <scope>NUCLEOTIDE SEQUENCE [LARGE SCALE GENOMIC DNA]</scope>
    <source>
        <strain evidence="11 12">MCA 4718</strain>
    </source>
</reference>
<dbReference type="GO" id="GO:0000139">
    <property type="term" value="C:Golgi membrane"/>
    <property type="evidence" value="ECO:0007669"/>
    <property type="project" value="UniProtKB-SubCell"/>
</dbReference>
<evidence type="ECO:0000256" key="4">
    <source>
        <dbReference type="ARBA" id="ARBA00022692"/>
    </source>
</evidence>
<evidence type="ECO:0000256" key="8">
    <source>
        <dbReference type="ARBA" id="ARBA00023136"/>
    </source>
</evidence>
<dbReference type="OrthoDB" id="542931at2759"/>
<dbReference type="PANTHER" id="PTHR12952">
    <property type="entry name" value="SYS1"/>
    <property type="match status" value="1"/>
</dbReference>
<keyword evidence="6 10" id="KW-1133">Transmembrane helix</keyword>
<name>A0A316U4D8_9BASI</name>
<dbReference type="GO" id="GO:0034067">
    <property type="term" value="P:protein localization to Golgi apparatus"/>
    <property type="evidence" value="ECO:0007669"/>
    <property type="project" value="TreeGrafter"/>
</dbReference>
<keyword evidence="3" id="KW-0813">Transport</keyword>
<dbReference type="AlphaFoldDB" id="A0A316U4D8"/>
<feature type="compositionally biased region" description="Acidic residues" evidence="9">
    <location>
        <begin position="326"/>
        <end position="338"/>
    </location>
</feature>
<dbReference type="GO" id="GO:0043001">
    <property type="term" value="P:Golgi to plasma membrane protein transport"/>
    <property type="evidence" value="ECO:0007669"/>
    <property type="project" value="TreeGrafter"/>
</dbReference>
<feature type="compositionally biased region" description="Basic and acidic residues" evidence="9">
    <location>
        <begin position="379"/>
        <end position="392"/>
    </location>
</feature>
<sequence>MPSLNPTSSFQSPISGTDSLSTLYQILSLLSLHYLTLSIFTPPFLSALSSTPASTLTFDSPLNFEGGAAQVGMVLDWREVSSRTTFDWSPLGEDFLSWRKGLTKEQLLEGLDEGDRIVAQHWKMGSVWLGDVAGAGGPPPVLIDAPRVIRQGSSAAAQQAISGETAQEIKDELGSSGGSEAESDLQQWEWKATRDPWRGWAIAMAWALACAVDVFLLTTIIRRPKHILDHVFTLHLLNLLLTSWYTSSIPTSLFWWGVMLLHGVCCVLWSERVAIGREMNVSVGEGLVGSGRAGAGAGGDGPGDAGAAEQGESGSGSAGAPHVLFDEETEDVEEEEARETDGMLKKPTMGAFAPGGGRSSPFGGRGRGSGRQTPTVGGREAEGEFIEMDKMRSSGPAPGT</sequence>